<accession>A0A974CVZ1</accession>
<reference evidence="3" key="1">
    <citation type="journal article" date="2016" name="Nature">
        <title>Genome evolution in the allotetraploid frog Xenopus laevis.</title>
        <authorList>
            <person name="Session A.M."/>
            <person name="Uno Y."/>
            <person name="Kwon T."/>
            <person name="Chapman J.A."/>
            <person name="Toyoda A."/>
            <person name="Takahashi S."/>
            <person name="Fukui A."/>
            <person name="Hikosaka A."/>
            <person name="Suzuki A."/>
            <person name="Kondo M."/>
            <person name="van Heeringen S.J."/>
            <person name="Quigley I."/>
            <person name="Heinz S."/>
            <person name="Ogino H."/>
            <person name="Ochi H."/>
            <person name="Hellsten U."/>
            <person name="Lyons J.B."/>
            <person name="Simakov O."/>
            <person name="Putnam N."/>
            <person name="Stites J."/>
            <person name="Kuroki Y."/>
            <person name="Tanaka T."/>
            <person name="Michiue T."/>
            <person name="Watanabe M."/>
            <person name="Bogdanovic O."/>
            <person name="Lister R."/>
            <person name="Georgiou G."/>
            <person name="Paranjpe S.S."/>
            <person name="van Kruijsbergen I."/>
            <person name="Shu S."/>
            <person name="Carlson J."/>
            <person name="Kinoshita T."/>
            <person name="Ohta Y."/>
            <person name="Mawaribuchi S."/>
            <person name="Jenkins J."/>
            <person name="Grimwood J."/>
            <person name="Schmutz J."/>
            <person name="Mitros T."/>
            <person name="Mozaffari S.V."/>
            <person name="Suzuki Y."/>
            <person name="Haramoto Y."/>
            <person name="Yamamoto T.S."/>
            <person name="Takagi C."/>
            <person name="Heald R."/>
            <person name="Miller K."/>
            <person name="Haudenschild C."/>
            <person name="Kitzman J."/>
            <person name="Nakayama T."/>
            <person name="Izutsu Y."/>
            <person name="Robert J."/>
            <person name="Fortriede J."/>
            <person name="Burns K."/>
            <person name="Lotay V."/>
            <person name="Karimi K."/>
            <person name="Yasuoka Y."/>
            <person name="Dichmann D.S."/>
            <person name="Flajnik M.F."/>
            <person name="Houston D.W."/>
            <person name="Shendure J."/>
            <person name="DuPasquier L."/>
            <person name="Vize P.D."/>
            <person name="Zorn A.M."/>
            <person name="Ito M."/>
            <person name="Marcotte E.M."/>
            <person name="Wallingford J.B."/>
            <person name="Ito Y."/>
            <person name="Asashima M."/>
            <person name="Ueno N."/>
            <person name="Matsuda Y."/>
            <person name="Veenstra G.J."/>
            <person name="Fujiyama A."/>
            <person name="Harland R.M."/>
            <person name="Taira M."/>
            <person name="Rokhsar D.S."/>
        </authorList>
    </citation>
    <scope>NUCLEOTIDE SEQUENCE [LARGE SCALE GENOMIC DNA]</scope>
    <source>
        <strain evidence="3">J</strain>
    </source>
</reference>
<keyword evidence="1" id="KW-0472">Membrane</keyword>
<organism evidence="2 3">
    <name type="scientific">Xenopus laevis</name>
    <name type="common">African clawed frog</name>
    <dbReference type="NCBI Taxonomy" id="8355"/>
    <lineage>
        <taxon>Eukaryota</taxon>
        <taxon>Metazoa</taxon>
        <taxon>Chordata</taxon>
        <taxon>Craniata</taxon>
        <taxon>Vertebrata</taxon>
        <taxon>Euteleostomi</taxon>
        <taxon>Amphibia</taxon>
        <taxon>Batrachia</taxon>
        <taxon>Anura</taxon>
        <taxon>Pipoidea</taxon>
        <taxon>Pipidae</taxon>
        <taxon>Xenopodinae</taxon>
        <taxon>Xenopus</taxon>
        <taxon>Xenopus</taxon>
    </lineage>
</organism>
<dbReference type="EMBL" id="CM004474">
    <property type="protein sequence ID" value="OCT80458.1"/>
    <property type="molecule type" value="Genomic_DNA"/>
</dbReference>
<evidence type="ECO:0000313" key="2">
    <source>
        <dbReference type="EMBL" id="OCT80458.1"/>
    </source>
</evidence>
<evidence type="ECO:0000313" key="3">
    <source>
        <dbReference type="Proteomes" id="UP000694892"/>
    </source>
</evidence>
<keyword evidence="1" id="KW-0812">Transmembrane</keyword>
<protein>
    <submittedName>
        <fullName evidence="2">Uncharacterized protein</fullName>
    </submittedName>
</protein>
<proteinExistence type="predicted"/>
<name>A0A974CVZ1_XENLA</name>
<sequence length="112" mass="12607">MRDGHLLFIYKHNPGGPTLTVPTRYMNTNALFELLQLTNQTTVNSAMSIMNPTTNQRWPVVSKGRKIVYFVFIWTNLSLTLVAIDLSGHTYILGDNGYGHLSLIFSKTSLMS</sequence>
<dbReference type="AlphaFoldDB" id="A0A974CVZ1"/>
<gene>
    <name evidence="2" type="ORF">XELAEV_18027269mg</name>
</gene>
<feature type="transmembrane region" description="Helical" evidence="1">
    <location>
        <begin position="67"/>
        <end position="84"/>
    </location>
</feature>
<evidence type="ECO:0000256" key="1">
    <source>
        <dbReference type="SAM" id="Phobius"/>
    </source>
</evidence>
<keyword evidence="1" id="KW-1133">Transmembrane helix</keyword>
<dbReference type="Proteomes" id="UP000694892">
    <property type="component" value="Chromosome 5L"/>
</dbReference>